<dbReference type="InterPro" id="IPR029058">
    <property type="entry name" value="AB_hydrolase_fold"/>
</dbReference>
<evidence type="ECO:0000259" key="3">
    <source>
        <dbReference type="Pfam" id="PF02230"/>
    </source>
</evidence>
<feature type="domain" description="Phospholipase/carboxylesterase/thioesterase" evidence="3">
    <location>
        <begin position="23"/>
        <end position="208"/>
    </location>
</feature>
<dbReference type="AlphaFoldDB" id="A0AAP4A0J9"/>
<dbReference type="GO" id="GO:0016787">
    <property type="term" value="F:hydrolase activity"/>
    <property type="evidence" value="ECO:0007669"/>
    <property type="project" value="UniProtKB-KW"/>
</dbReference>
<dbReference type="PANTHER" id="PTHR10655:SF17">
    <property type="entry name" value="LYSOPHOSPHOLIPASE-LIKE PROTEIN 1"/>
    <property type="match status" value="1"/>
</dbReference>
<evidence type="ECO:0000313" key="4">
    <source>
        <dbReference type="EMBL" id="MDH2332649.1"/>
    </source>
</evidence>
<dbReference type="PANTHER" id="PTHR10655">
    <property type="entry name" value="LYSOPHOSPHOLIPASE-RELATED"/>
    <property type="match status" value="1"/>
</dbReference>
<comment type="similarity">
    <text evidence="1">Belongs to the AB hydrolase superfamily. AB hydrolase 2 family.</text>
</comment>
<accession>A0AAP4A0J9</accession>
<evidence type="ECO:0000313" key="5">
    <source>
        <dbReference type="Proteomes" id="UP001229409"/>
    </source>
</evidence>
<proteinExistence type="inferred from homology"/>
<dbReference type="Proteomes" id="UP001229409">
    <property type="component" value="Unassembled WGS sequence"/>
</dbReference>
<gene>
    <name evidence="4" type="ORF">QDS18_17505</name>
</gene>
<dbReference type="RefSeq" id="WP_279835007.1">
    <property type="nucleotide sequence ID" value="NZ_JARVWT010000007.1"/>
</dbReference>
<dbReference type="InterPro" id="IPR050565">
    <property type="entry name" value="LYPA1-2/EST-like"/>
</dbReference>
<comment type="caution">
    <text evidence="4">The sequence shown here is derived from an EMBL/GenBank/DDBJ whole genome shotgun (WGS) entry which is preliminary data.</text>
</comment>
<organism evidence="4 5">
    <name type="scientific">Paenibacillus polymyxa</name>
    <name type="common">Bacillus polymyxa</name>
    <dbReference type="NCBI Taxonomy" id="1406"/>
    <lineage>
        <taxon>Bacteria</taxon>
        <taxon>Bacillati</taxon>
        <taxon>Bacillota</taxon>
        <taxon>Bacilli</taxon>
        <taxon>Bacillales</taxon>
        <taxon>Paenibacillaceae</taxon>
        <taxon>Paenibacillus</taxon>
    </lineage>
</organism>
<dbReference type="EMBL" id="JARVWT010000007">
    <property type="protein sequence ID" value="MDH2332649.1"/>
    <property type="molecule type" value="Genomic_DNA"/>
</dbReference>
<dbReference type="Gene3D" id="3.40.50.1820">
    <property type="entry name" value="alpha/beta hydrolase"/>
    <property type="match status" value="1"/>
</dbReference>
<dbReference type="InterPro" id="IPR003140">
    <property type="entry name" value="PLipase/COase/thioEstase"/>
</dbReference>
<name>A0AAP4A0J9_PAEPO</name>
<protein>
    <submittedName>
        <fullName evidence="4">Alpha/beta hydrolase-fold protein</fullName>
    </submittedName>
</protein>
<evidence type="ECO:0000256" key="2">
    <source>
        <dbReference type="ARBA" id="ARBA00022801"/>
    </source>
</evidence>
<sequence>MSSLYSYDIHLPSQLDPNRKYPTIFTLHGKGSNEQDMFGVVGPLSEEFIIIGIRGDLPMSGGFQYYELKSLGNPLREQFDRSIKQLQAFVQYATDKYPVDPSKRYFLGFSQGAILSMSLALTLGNQLKGIVALNGYVPDFVKTEYALQSTEDVSVFISHGEYDSVFPVSIGHETAAYFQTRTSHSTFKTYPTDHGVSPDNQRDVLQWLREDAGISSKM</sequence>
<reference evidence="4" key="1">
    <citation type="submission" date="2023-04" db="EMBL/GenBank/DDBJ databases">
        <title>Uncovering the Secrets of Slow-Growing Bacteria in Tropical Savanna Soil through Cultivation and Genomic Analysis.</title>
        <authorList>
            <person name="Goncalves O.S."/>
            <person name="Santana M.F."/>
        </authorList>
    </citation>
    <scope>NUCLEOTIDE SEQUENCE</scope>
    <source>
        <strain evidence="4">ANTI</strain>
    </source>
</reference>
<dbReference type="SUPFAM" id="SSF53474">
    <property type="entry name" value="alpha/beta-Hydrolases"/>
    <property type="match status" value="1"/>
</dbReference>
<dbReference type="Pfam" id="PF02230">
    <property type="entry name" value="Abhydrolase_2"/>
    <property type="match status" value="1"/>
</dbReference>
<keyword evidence="2 4" id="KW-0378">Hydrolase</keyword>
<evidence type="ECO:0000256" key="1">
    <source>
        <dbReference type="ARBA" id="ARBA00006499"/>
    </source>
</evidence>